<dbReference type="EMBL" id="KB008097">
    <property type="protein sequence ID" value="ELR13201.1"/>
    <property type="molecule type" value="Genomic_DNA"/>
</dbReference>
<reference evidence="2 3" key="1">
    <citation type="journal article" date="2013" name="Genome Biol.">
        <title>Genome of Acanthamoeba castellanii highlights extensive lateral gene transfer and early evolution of tyrosine kinase signaling.</title>
        <authorList>
            <person name="Clarke M."/>
            <person name="Lohan A.J."/>
            <person name="Liu B."/>
            <person name="Lagkouvardos I."/>
            <person name="Roy S."/>
            <person name="Zafar N."/>
            <person name="Bertelli C."/>
            <person name="Schilde C."/>
            <person name="Kianianmomeni A."/>
            <person name="Burglin T.R."/>
            <person name="Frech C."/>
            <person name="Turcotte B."/>
            <person name="Kopec K.O."/>
            <person name="Synnott J.M."/>
            <person name="Choo C."/>
            <person name="Paponov I."/>
            <person name="Finkler A."/>
            <person name="Soon Heng Tan C."/>
            <person name="Hutchins A.P."/>
            <person name="Weinmeier T."/>
            <person name="Rattei T."/>
            <person name="Chu J.S."/>
            <person name="Gimenez G."/>
            <person name="Irimia M."/>
            <person name="Rigden D.J."/>
            <person name="Fitzpatrick D.A."/>
            <person name="Lorenzo-Morales J."/>
            <person name="Bateman A."/>
            <person name="Chiu C.H."/>
            <person name="Tang P."/>
            <person name="Hegemann P."/>
            <person name="Fromm H."/>
            <person name="Raoult D."/>
            <person name="Greub G."/>
            <person name="Miranda-Saavedra D."/>
            <person name="Chen N."/>
            <person name="Nash P."/>
            <person name="Ginger M.L."/>
            <person name="Horn M."/>
            <person name="Schaap P."/>
            <person name="Caler L."/>
            <person name="Loftus B."/>
        </authorList>
    </citation>
    <scope>NUCLEOTIDE SEQUENCE [LARGE SCALE GENOMIC DNA]</scope>
    <source>
        <strain evidence="2 3">Neff</strain>
    </source>
</reference>
<dbReference type="KEGG" id="acan:ACA1_100160"/>
<feature type="compositionally biased region" description="Low complexity" evidence="1">
    <location>
        <begin position="56"/>
        <end position="70"/>
    </location>
</feature>
<feature type="region of interest" description="Disordered" evidence="1">
    <location>
        <begin position="276"/>
        <end position="311"/>
    </location>
</feature>
<sequence>MPSEAVQATGRAHLCSDVPLRKRGRPRKGKDDAVQQESVATDAASARKANHRHKTPSAAPLAVAPAPTQAEAWTPTSPPQQTGRPAHTPQARSTQAQGPPRPQPTHLPHHSARSGGGAGGQLESDSAAAAGSGDGGATGEDREVLSKLNLLTSMVEMMAGEMREMRRDHDKLKTKLRKVVGKMKDVKAKQAQADIRSSLAFAQIQHQHQHQYQHQQHNYNQPHHNQQQHSHGQHHTQQQQQNEWQATGPLPRKRQRLAYDDEDDYEDEVVQMRGYGYGGGSGFEEQQQQQQRRGLGGDSGEAEQGHHHSTLVPLPLVPVHSRSIVEEVGRFAPFLAQYNVSEHAFAVRDLSRPICVIVFRSVYDPAPPLLLYANSAFADLLSYSCGELVGSPIHNICVPNRKLTAQFASLCINQKPMSASVVYFMTPLFRRRDGRMLRTQQNVQFFYDAQGHVKYVLSNLLDWREDQLRDGEELGQWLPLADFLPVSSSSPASDSSSPSPIPAPSPSSSSAHHWPRSQPPAPSATTWNAHTASSAAVEEARGHHQTFQHMPATNHQPPLAQHHSHHQHHHHRQYHYQTAAPMAAPSPPLSDFSYPPPSTSPWHDHFL</sequence>
<feature type="compositionally biased region" description="Low complexity" evidence="1">
    <location>
        <begin position="283"/>
        <end position="293"/>
    </location>
</feature>
<dbReference type="RefSeq" id="XP_004335214.1">
    <property type="nucleotide sequence ID" value="XM_004335166.1"/>
</dbReference>
<gene>
    <name evidence="2" type="ORF">ACA1_100160</name>
</gene>
<dbReference type="CDD" id="cd00130">
    <property type="entry name" value="PAS"/>
    <property type="match status" value="1"/>
</dbReference>
<evidence type="ECO:0000256" key="1">
    <source>
        <dbReference type="SAM" id="MobiDB-lite"/>
    </source>
</evidence>
<protein>
    <recommendedName>
        <fullName evidence="4">PAS domain-containing protein</fullName>
    </recommendedName>
</protein>
<evidence type="ECO:0008006" key="4">
    <source>
        <dbReference type="Google" id="ProtNLM"/>
    </source>
</evidence>
<feature type="compositionally biased region" description="Polar residues" evidence="1">
    <location>
        <begin position="523"/>
        <end position="534"/>
    </location>
</feature>
<evidence type="ECO:0000313" key="2">
    <source>
        <dbReference type="EMBL" id="ELR13201.1"/>
    </source>
</evidence>
<dbReference type="GeneID" id="14913738"/>
<dbReference type="InterPro" id="IPR000014">
    <property type="entry name" value="PAS"/>
</dbReference>
<keyword evidence="3" id="KW-1185">Reference proteome</keyword>
<name>L8GLX2_ACACF</name>
<feature type="compositionally biased region" description="Pro residues" evidence="1">
    <location>
        <begin position="584"/>
        <end position="599"/>
    </location>
</feature>
<feature type="compositionally biased region" description="Polar residues" evidence="1">
    <location>
        <begin position="545"/>
        <end position="556"/>
    </location>
</feature>
<organism evidence="2 3">
    <name type="scientific">Acanthamoeba castellanii (strain ATCC 30010 / Neff)</name>
    <dbReference type="NCBI Taxonomy" id="1257118"/>
    <lineage>
        <taxon>Eukaryota</taxon>
        <taxon>Amoebozoa</taxon>
        <taxon>Discosea</taxon>
        <taxon>Longamoebia</taxon>
        <taxon>Centramoebida</taxon>
        <taxon>Acanthamoebidae</taxon>
        <taxon>Acanthamoeba</taxon>
    </lineage>
</organism>
<dbReference type="SUPFAM" id="SSF55785">
    <property type="entry name" value="PYP-like sensor domain (PAS domain)"/>
    <property type="match status" value="1"/>
</dbReference>
<feature type="compositionally biased region" description="Low complexity" evidence="1">
    <location>
        <begin position="203"/>
        <end position="242"/>
    </location>
</feature>
<evidence type="ECO:0000313" key="3">
    <source>
        <dbReference type="Proteomes" id="UP000011083"/>
    </source>
</evidence>
<dbReference type="InterPro" id="IPR035965">
    <property type="entry name" value="PAS-like_dom_sf"/>
</dbReference>
<dbReference type="Gene3D" id="3.30.450.20">
    <property type="entry name" value="PAS domain"/>
    <property type="match status" value="1"/>
</dbReference>
<feature type="region of interest" description="Disordered" evidence="1">
    <location>
        <begin position="1"/>
        <end position="143"/>
    </location>
</feature>
<feature type="compositionally biased region" description="Low complexity" evidence="1">
    <location>
        <begin position="488"/>
        <end position="498"/>
    </location>
</feature>
<proteinExistence type="predicted"/>
<feature type="region of interest" description="Disordered" evidence="1">
    <location>
        <begin position="203"/>
        <end position="251"/>
    </location>
</feature>
<feature type="compositionally biased region" description="Basic residues" evidence="1">
    <location>
        <begin position="562"/>
        <end position="574"/>
    </location>
</feature>
<dbReference type="Proteomes" id="UP000011083">
    <property type="component" value="Unassembled WGS sequence"/>
</dbReference>
<feature type="region of interest" description="Disordered" evidence="1">
    <location>
        <begin position="488"/>
        <end position="607"/>
    </location>
</feature>
<accession>L8GLX2</accession>
<dbReference type="AlphaFoldDB" id="L8GLX2"/>
<dbReference type="VEuPathDB" id="AmoebaDB:ACA1_100160"/>